<dbReference type="Pfam" id="PF03413">
    <property type="entry name" value="PepSY"/>
    <property type="match status" value="1"/>
</dbReference>
<proteinExistence type="predicted"/>
<dbReference type="Gene3D" id="3.10.450.40">
    <property type="match status" value="1"/>
</dbReference>
<reference evidence="4" key="1">
    <citation type="journal article" date="2019" name="Int. J. Syst. Evol. Microbiol.">
        <title>The Global Catalogue of Microorganisms (GCM) 10K type strain sequencing project: providing services to taxonomists for standard genome sequencing and annotation.</title>
        <authorList>
            <consortium name="The Broad Institute Genomics Platform"/>
            <consortium name="The Broad Institute Genome Sequencing Center for Infectious Disease"/>
            <person name="Wu L."/>
            <person name="Ma J."/>
        </authorList>
    </citation>
    <scope>NUCLEOTIDE SEQUENCE [LARGE SCALE GENOMIC DNA]</scope>
    <source>
        <strain evidence="4">SHR3</strain>
    </source>
</reference>
<evidence type="ECO:0000256" key="1">
    <source>
        <dbReference type="SAM" id="SignalP"/>
    </source>
</evidence>
<organism evidence="3 4">
    <name type="scientific">Thauera sinica</name>
    <dbReference type="NCBI Taxonomy" id="2665146"/>
    <lineage>
        <taxon>Bacteria</taxon>
        <taxon>Pseudomonadati</taxon>
        <taxon>Pseudomonadota</taxon>
        <taxon>Betaproteobacteria</taxon>
        <taxon>Rhodocyclales</taxon>
        <taxon>Zoogloeaceae</taxon>
        <taxon>Thauera</taxon>
    </lineage>
</organism>
<keyword evidence="4" id="KW-1185">Reference proteome</keyword>
<protein>
    <submittedName>
        <fullName evidence="3">PepSY domain-containing protein</fullName>
    </submittedName>
</protein>
<feature type="chain" id="PRO_5045653587" evidence="1">
    <location>
        <begin position="33"/>
        <end position="111"/>
    </location>
</feature>
<evidence type="ECO:0000259" key="2">
    <source>
        <dbReference type="Pfam" id="PF03413"/>
    </source>
</evidence>
<comment type="caution">
    <text evidence="3">The sequence shown here is derived from an EMBL/GenBank/DDBJ whole genome shotgun (WGS) entry which is preliminary data.</text>
</comment>
<evidence type="ECO:0000313" key="4">
    <source>
        <dbReference type="Proteomes" id="UP001595974"/>
    </source>
</evidence>
<gene>
    <name evidence="3" type="ORF">ACFPTN_19505</name>
</gene>
<keyword evidence="1" id="KW-0732">Signal</keyword>
<feature type="signal peptide" evidence="1">
    <location>
        <begin position="1"/>
        <end position="32"/>
    </location>
</feature>
<dbReference type="RefSeq" id="WP_096447137.1">
    <property type="nucleotide sequence ID" value="NZ_JBHSOG010000096.1"/>
</dbReference>
<dbReference type="Proteomes" id="UP001595974">
    <property type="component" value="Unassembled WGS sequence"/>
</dbReference>
<dbReference type="EMBL" id="JBHSOG010000096">
    <property type="protein sequence ID" value="MFC5771568.1"/>
    <property type="molecule type" value="Genomic_DNA"/>
</dbReference>
<feature type="domain" description="PepSY" evidence="2">
    <location>
        <begin position="51"/>
        <end position="108"/>
    </location>
</feature>
<name>A0ABW1AW59_9RHOO</name>
<evidence type="ECO:0000313" key="3">
    <source>
        <dbReference type="EMBL" id="MFC5771568.1"/>
    </source>
</evidence>
<sequence length="111" mass="11936">MKARSPLALTLSAAAIAVAAGIAAVAATPAAADDRPRADEVRKLREAGKILSMEDILNRSRAAQPGQVVEIELDDDDGRYTYEVKLIDDANRVHKLKLDASTGEVLRRKAK</sequence>
<dbReference type="InterPro" id="IPR025711">
    <property type="entry name" value="PepSY"/>
</dbReference>
<accession>A0ABW1AW59</accession>